<reference evidence="2" key="1">
    <citation type="journal article" date="2018" name="Nat. Microbiol.">
        <title>Leveraging single-cell genomics to expand the fungal tree of life.</title>
        <authorList>
            <person name="Ahrendt S.R."/>
            <person name="Quandt C.A."/>
            <person name="Ciobanu D."/>
            <person name="Clum A."/>
            <person name="Salamov A."/>
            <person name="Andreopoulos B."/>
            <person name="Cheng J.F."/>
            <person name="Woyke T."/>
            <person name="Pelin A."/>
            <person name="Henrissat B."/>
            <person name="Reynolds N.K."/>
            <person name="Benny G.L."/>
            <person name="Smith M.E."/>
            <person name="James T.Y."/>
            <person name="Grigoriev I.V."/>
        </authorList>
    </citation>
    <scope>NUCLEOTIDE SEQUENCE [LARGE SCALE GENOMIC DNA]</scope>
    <source>
        <strain evidence="2">RSA 468</strain>
    </source>
</reference>
<dbReference type="PANTHER" id="PTHR34213">
    <property type="entry name" value="NUCLEAR TRANSPORT FACTOR 2 (NTF2) FAMILY PROTEIN"/>
    <property type="match status" value="1"/>
</dbReference>
<dbReference type="STRING" id="215637.A0A4P9ZYT3"/>
<name>A0A4P9ZYT3_9FUNG</name>
<dbReference type="PANTHER" id="PTHR34213:SF2">
    <property type="entry name" value="NUCLEAR TRANSPORT FACTOR 2 (NTF2) FAMILY PROTEIN"/>
    <property type="match status" value="1"/>
</dbReference>
<evidence type="ECO:0000313" key="2">
    <source>
        <dbReference type="Proteomes" id="UP000268162"/>
    </source>
</evidence>
<protein>
    <recommendedName>
        <fullName evidence="3">SnoaL-like domain-containing protein</fullName>
    </recommendedName>
</protein>
<proteinExistence type="predicted"/>
<dbReference type="Proteomes" id="UP000268162">
    <property type="component" value="Unassembled WGS sequence"/>
</dbReference>
<keyword evidence="2" id="KW-1185">Reference proteome</keyword>
<dbReference type="EMBL" id="ML002356">
    <property type="protein sequence ID" value="RKP38538.1"/>
    <property type="molecule type" value="Genomic_DNA"/>
</dbReference>
<evidence type="ECO:0008006" key="3">
    <source>
        <dbReference type="Google" id="ProtNLM"/>
    </source>
</evidence>
<accession>A0A4P9ZYT3</accession>
<dbReference type="OrthoDB" id="2400485at2759"/>
<evidence type="ECO:0000313" key="1">
    <source>
        <dbReference type="EMBL" id="RKP38538.1"/>
    </source>
</evidence>
<gene>
    <name evidence="1" type="ORF">BJ085DRAFT_35128</name>
</gene>
<organism evidence="1 2">
    <name type="scientific">Dimargaris cristalligena</name>
    <dbReference type="NCBI Taxonomy" id="215637"/>
    <lineage>
        <taxon>Eukaryota</taxon>
        <taxon>Fungi</taxon>
        <taxon>Fungi incertae sedis</taxon>
        <taxon>Zoopagomycota</taxon>
        <taxon>Kickxellomycotina</taxon>
        <taxon>Dimargaritomycetes</taxon>
        <taxon>Dimargaritales</taxon>
        <taxon>Dimargaritaceae</taxon>
        <taxon>Dimargaris</taxon>
    </lineage>
</organism>
<sequence>MTDQSLQQRMVPSASSSAAPALSTARQQLLDDILQLYQCRPTHNLFRHYDNQAIFEDPISYLPGIGSIKAAFYAMPKLFRSSTTRRQTVIHNEPTELRVKMVQDYTFRGLGVRSTMPSTLVLQFKTTENGTPTDKVILHRELWWGTPLSYSSDGALGKVAEVGTF</sequence>
<dbReference type="AlphaFoldDB" id="A0A4P9ZYT3"/>